<sequence>MASYAIKGDFIWTEEPSRFRTMRNGYLVVDNGVIESLTEECPENYDIIDYSGHLIIPGLSDLHLHAPQYAYMGLYMDEELLAWLEKHTFPEEAKYGNIGYAEKAYTAFVKDLLSGPTTRLSAFGTIHTDSTLLLMRLLDEAGFYGFAGKVNMDRNSPDYLSEDTDVSISETIRFLDSAEGNIKPIITPRFIPSCSDKLLRKLGIIAKERNLPVQSHLDENLSEVEWVKELCPWSTSYSDAYDHFGLLGNTPTIMAHVVWPSDDEIALLSERDVFVAHAPSSNTNLSSGIAPVRKFMKNGVKTGLATDVSGGSSLSLFRVIQDAIGVSKLRWRIKDDSDSPLTTSEAFFLASKGGGAFFGKVGSFEAGFDADFSVLDESLINTPLDGLSVSERLEMYIYRAADKPVFAKYIKGKKVH</sequence>
<keyword evidence="3" id="KW-0378">Hydrolase</keyword>
<evidence type="ECO:0000256" key="1">
    <source>
        <dbReference type="ARBA" id="ARBA00001947"/>
    </source>
</evidence>
<comment type="caution">
    <text evidence="6">The sequence shown here is derived from an EMBL/GenBank/DDBJ whole genome shotgun (WGS) entry which is preliminary data.</text>
</comment>
<dbReference type="PANTHER" id="PTHR11271:SF6">
    <property type="entry name" value="GUANINE DEAMINASE"/>
    <property type="match status" value="1"/>
</dbReference>
<reference evidence="6" key="1">
    <citation type="submission" date="2020-10" db="EMBL/GenBank/DDBJ databases">
        <authorList>
            <person name="Gilroy R."/>
        </authorList>
    </citation>
    <scope>NUCLEOTIDE SEQUENCE</scope>
    <source>
        <strain evidence="6">14700</strain>
    </source>
</reference>
<dbReference type="Pfam" id="PF01979">
    <property type="entry name" value="Amidohydro_1"/>
    <property type="match status" value="1"/>
</dbReference>
<evidence type="ECO:0000313" key="6">
    <source>
        <dbReference type="EMBL" id="MBO8469949.1"/>
    </source>
</evidence>
<dbReference type="Gene3D" id="2.30.40.10">
    <property type="entry name" value="Urease, subunit C, domain 1"/>
    <property type="match status" value="1"/>
</dbReference>
<evidence type="ECO:0000256" key="2">
    <source>
        <dbReference type="ARBA" id="ARBA00022723"/>
    </source>
</evidence>
<organism evidence="6 7">
    <name type="scientific">Candidatus Ornithospirochaeta stercoravium</name>
    <dbReference type="NCBI Taxonomy" id="2840897"/>
    <lineage>
        <taxon>Bacteria</taxon>
        <taxon>Pseudomonadati</taxon>
        <taxon>Spirochaetota</taxon>
        <taxon>Spirochaetia</taxon>
        <taxon>Spirochaetales</taxon>
        <taxon>Spirochaetaceae</taxon>
        <taxon>Spirochaetaceae incertae sedis</taxon>
        <taxon>Candidatus Ornithospirochaeta</taxon>
    </lineage>
</organism>
<evidence type="ECO:0000256" key="4">
    <source>
        <dbReference type="ARBA" id="ARBA00022833"/>
    </source>
</evidence>
<proteinExistence type="predicted"/>
<comment type="cofactor">
    <cofactor evidence="1">
        <name>Zn(2+)</name>
        <dbReference type="ChEBI" id="CHEBI:29105"/>
    </cofactor>
</comment>
<dbReference type="InterPro" id="IPR011059">
    <property type="entry name" value="Metal-dep_hydrolase_composite"/>
</dbReference>
<evidence type="ECO:0000256" key="3">
    <source>
        <dbReference type="ARBA" id="ARBA00022801"/>
    </source>
</evidence>
<feature type="domain" description="Amidohydrolase-related" evidence="5">
    <location>
        <begin position="55"/>
        <end position="390"/>
    </location>
</feature>
<accession>A0A9D9IC82</accession>
<dbReference type="InterPro" id="IPR051607">
    <property type="entry name" value="Metallo-dep_hydrolases"/>
</dbReference>
<reference evidence="6" key="2">
    <citation type="journal article" date="2021" name="PeerJ">
        <title>Extensive microbial diversity within the chicken gut microbiome revealed by metagenomics and culture.</title>
        <authorList>
            <person name="Gilroy R."/>
            <person name="Ravi A."/>
            <person name="Getino M."/>
            <person name="Pursley I."/>
            <person name="Horton D.L."/>
            <person name="Alikhan N.F."/>
            <person name="Baker D."/>
            <person name="Gharbi K."/>
            <person name="Hall N."/>
            <person name="Watson M."/>
            <person name="Adriaenssens E.M."/>
            <person name="Foster-Nyarko E."/>
            <person name="Jarju S."/>
            <person name="Secka A."/>
            <person name="Antonio M."/>
            <person name="Oren A."/>
            <person name="Chaudhuri R.R."/>
            <person name="La Ragione R."/>
            <person name="Hildebrand F."/>
            <person name="Pallen M.J."/>
        </authorList>
    </citation>
    <scope>NUCLEOTIDE SEQUENCE</scope>
    <source>
        <strain evidence="6">14700</strain>
    </source>
</reference>
<name>A0A9D9IC82_9SPIO</name>
<gene>
    <name evidence="6" type="ORF">IAA72_09225</name>
</gene>
<dbReference type="Gene3D" id="3.20.20.140">
    <property type="entry name" value="Metal-dependent hydrolases"/>
    <property type="match status" value="1"/>
</dbReference>
<dbReference type="GO" id="GO:0046098">
    <property type="term" value="P:guanine metabolic process"/>
    <property type="evidence" value="ECO:0007669"/>
    <property type="project" value="TreeGrafter"/>
</dbReference>
<protein>
    <submittedName>
        <fullName evidence="6">Amidohydrolase family protein</fullName>
    </submittedName>
</protein>
<dbReference type="InterPro" id="IPR006680">
    <property type="entry name" value="Amidohydro-rel"/>
</dbReference>
<dbReference type="PANTHER" id="PTHR11271">
    <property type="entry name" value="GUANINE DEAMINASE"/>
    <property type="match status" value="1"/>
</dbReference>
<dbReference type="GO" id="GO:0005829">
    <property type="term" value="C:cytosol"/>
    <property type="evidence" value="ECO:0007669"/>
    <property type="project" value="TreeGrafter"/>
</dbReference>
<evidence type="ECO:0000259" key="5">
    <source>
        <dbReference type="Pfam" id="PF01979"/>
    </source>
</evidence>
<dbReference type="SUPFAM" id="SSF51556">
    <property type="entry name" value="Metallo-dependent hydrolases"/>
    <property type="match status" value="1"/>
</dbReference>
<dbReference type="GO" id="GO:0008892">
    <property type="term" value="F:guanine deaminase activity"/>
    <property type="evidence" value="ECO:0007669"/>
    <property type="project" value="TreeGrafter"/>
</dbReference>
<dbReference type="SUPFAM" id="SSF51338">
    <property type="entry name" value="Composite domain of metallo-dependent hydrolases"/>
    <property type="match status" value="1"/>
</dbReference>
<dbReference type="AlphaFoldDB" id="A0A9D9IC82"/>
<keyword evidence="2" id="KW-0479">Metal-binding</keyword>
<evidence type="ECO:0000313" key="7">
    <source>
        <dbReference type="Proteomes" id="UP000810292"/>
    </source>
</evidence>
<dbReference type="EMBL" id="JADIMF010000151">
    <property type="protein sequence ID" value="MBO8469949.1"/>
    <property type="molecule type" value="Genomic_DNA"/>
</dbReference>
<dbReference type="InterPro" id="IPR032466">
    <property type="entry name" value="Metal_Hydrolase"/>
</dbReference>
<dbReference type="Proteomes" id="UP000810292">
    <property type="component" value="Unassembled WGS sequence"/>
</dbReference>
<keyword evidence="4" id="KW-0862">Zinc</keyword>
<dbReference type="GO" id="GO:0008270">
    <property type="term" value="F:zinc ion binding"/>
    <property type="evidence" value="ECO:0007669"/>
    <property type="project" value="TreeGrafter"/>
</dbReference>